<dbReference type="AlphaFoldDB" id="A0A0A9BTQ7"/>
<reference evidence="1" key="1">
    <citation type="submission" date="2014-09" db="EMBL/GenBank/DDBJ databases">
        <authorList>
            <person name="Magalhaes I.L.F."/>
            <person name="Oliveira U."/>
            <person name="Santos F.R."/>
            <person name="Vidigal T.H.D.A."/>
            <person name="Brescovit A.D."/>
            <person name="Santos A.J."/>
        </authorList>
    </citation>
    <scope>NUCLEOTIDE SEQUENCE</scope>
    <source>
        <tissue evidence="1">Shoot tissue taken approximately 20 cm above the soil surface</tissue>
    </source>
</reference>
<dbReference type="EMBL" id="GBRH01232317">
    <property type="protein sequence ID" value="JAD65578.1"/>
    <property type="molecule type" value="Transcribed_RNA"/>
</dbReference>
<accession>A0A0A9BTQ7</accession>
<protein>
    <submittedName>
        <fullName evidence="1">Uncharacterized protein</fullName>
    </submittedName>
</protein>
<organism evidence="1">
    <name type="scientific">Arundo donax</name>
    <name type="common">Giant reed</name>
    <name type="synonym">Donax arundinaceus</name>
    <dbReference type="NCBI Taxonomy" id="35708"/>
    <lineage>
        <taxon>Eukaryota</taxon>
        <taxon>Viridiplantae</taxon>
        <taxon>Streptophyta</taxon>
        <taxon>Embryophyta</taxon>
        <taxon>Tracheophyta</taxon>
        <taxon>Spermatophyta</taxon>
        <taxon>Magnoliopsida</taxon>
        <taxon>Liliopsida</taxon>
        <taxon>Poales</taxon>
        <taxon>Poaceae</taxon>
        <taxon>PACMAD clade</taxon>
        <taxon>Arundinoideae</taxon>
        <taxon>Arundineae</taxon>
        <taxon>Arundo</taxon>
    </lineage>
</organism>
<reference evidence="1" key="2">
    <citation type="journal article" date="2015" name="Data Brief">
        <title>Shoot transcriptome of the giant reed, Arundo donax.</title>
        <authorList>
            <person name="Barrero R.A."/>
            <person name="Guerrero F.D."/>
            <person name="Moolhuijzen P."/>
            <person name="Goolsby J.A."/>
            <person name="Tidwell J."/>
            <person name="Bellgard S.E."/>
            <person name="Bellgard M.I."/>
        </authorList>
    </citation>
    <scope>NUCLEOTIDE SEQUENCE</scope>
    <source>
        <tissue evidence="1">Shoot tissue taken approximately 20 cm above the soil surface</tissue>
    </source>
</reference>
<name>A0A0A9BTQ7_ARUDO</name>
<sequence>MVRLGLYCDIGQASDYHY</sequence>
<evidence type="ECO:0000313" key="1">
    <source>
        <dbReference type="EMBL" id="JAD65578.1"/>
    </source>
</evidence>
<proteinExistence type="predicted"/>